<name>A0ABT2NIY0_9RHOB</name>
<evidence type="ECO:0000313" key="4">
    <source>
        <dbReference type="EMBL" id="MCT8328882.1"/>
    </source>
</evidence>
<keyword evidence="2" id="KW-0472">Membrane</keyword>
<dbReference type="Pfam" id="PF13115">
    <property type="entry name" value="YtkA"/>
    <property type="match status" value="1"/>
</dbReference>
<keyword evidence="2" id="KW-1133">Transmembrane helix</keyword>
<keyword evidence="5" id="KW-1185">Reference proteome</keyword>
<dbReference type="InterPro" id="IPR032693">
    <property type="entry name" value="YtkA-like_dom"/>
</dbReference>
<reference evidence="5" key="1">
    <citation type="submission" date="2023-07" db="EMBL/GenBank/DDBJ databases">
        <title>Defluviimonas sediminis sp. nov., isolated from mangrove sediment.</title>
        <authorList>
            <person name="Liu L."/>
            <person name="Li J."/>
            <person name="Huang Y."/>
            <person name="Pan J."/>
            <person name="Li M."/>
        </authorList>
    </citation>
    <scope>NUCLEOTIDE SEQUENCE [LARGE SCALE GENOMIC DNA]</scope>
    <source>
        <strain evidence="5">FT324</strain>
    </source>
</reference>
<dbReference type="Proteomes" id="UP001205601">
    <property type="component" value="Unassembled WGS sequence"/>
</dbReference>
<accession>A0ABT2NIY0</accession>
<feature type="region of interest" description="Disordered" evidence="1">
    <location>
        <begin position="1"/>
        <end position="21"/>
    </location>
</feature>
<evidence type="ECO:0000256" key="2">
    <source>
        <dbReference type="SAM" id="Phobius"/>
    </source>
</evidence>
<organism evidence="4 5">
    <name type="scientific">Albidovulum sediminis</name>
    <dbReference type="NCBI Taxonomy" id="3066345"/>
    <lineage>
        <taxon>Bacteria</taxon>
        <taxon>Pseudomonadati</taxon>
        <taxon>Pseudomonadota</taxon>
        <taxon>Alphaproteobacteria</taxon>
        <taxon>Rhodobacterales</taxon>
        <taxon>Paracoccaceae</taxon>
        <taxon>Albidovulum</taxon>
    </lineage>
</organism>
<comment type="caution">
    <text evidence="4">The sequence shown here is derived from an EMBL/GenBank/DDBJ whole genome shotgun (WGS) entry which is preliminary data.</text>
</comment>
<keyword evidence="2" id="KW-0812">Transmembrane</keyword>
<evidence type="ECO:0000256" key="1">
    <source>
        <dbReference type="SAM" id="MobiDB-lite"/>
    </source>
</evidence>
<protein>
    <submittedName>
        <fullName evidence="4">FixH family protein</fullName>
    </submittedName>
</protein>
<evidence type="ECO:0000259" key="3">
    <source>
        <dbReference type="Pfam" id="PF13115"/>
    </source>
</evidence>
<feature type="domain" description="YtkA-like" evidence="3">
    <location>
        <begin position="101"/>
        <end position="182"/>
    </location>
</feature>
<gene>
    <name evidence="4" type="ORF">N5I32_05055</name>
</gene>
<evidence type="ECO:0000313" key="5">
    <source>
        <dbReference type="Proteomes" id="UP001205601"/>
    </source>
</evidence>
<feature type="transmembrane region" description="Helical" evidence="2">
    <location>
        <begin position="62"/>
        <end position="80"/>
    </location>
</feature>
<dbReference type="EMBL" id="JAOCQF010000001">
    <property type="protein sequence ID" value="MCT8328882.1"/>
    <property type="molecule type" value="Genomic_DNA"/>
</dbReference>
<proteinExistence type="predicted"/>
<sequence length="199" mass="21627">MPNIGRTGPDPRPLVARRGGHRLSQRSADAFKHRLRAVGISRRTFTLTGVTHMQTHLTRRGLLLGIPFALSASALSAGLFSQTIPDDLDLALRRSTDASLYTVEIAPVDPSVRLGKMHAWTLGLTDKRGRPVESARIAISGGMPQHGHGLPTAPAVTQTLGEGRFLIEGMKFNMRGWWEIDLTIDGPSGTDAITFNFIL</sequence>